<name>A0A0U1D7C8_9MYCO</name>
<feature type="compositionally biased region" description="Basic and acidic residues" evidence="1">
    <location>
        <begin position="174"/>
        <end position="199"/>
    </location>
</feature>
<evidence type="ECO:0000313" key="2">
    <source>
        <dbReference type="EMBL" id="CQD08311.1"/>
    </source>
</evidence>
<sequence>MSERLPGKGVRQRNHVEIGREVGDGVVLVLVIGCLERAVGWARAAQREDVTQYRESVPRRQSGQDAAVGLIRIADEHELVIVGVGKEIRVQRHGGSRDLGDLVTLRYPDDRDFFTGSNPGEVLQQVTRADRLGSFQRLRPVRKVRQHRQIRDHRDVEVDLCGVGQGVERVAFRDRGSVEQHRNGQPECVERRPNPDRRSGQLNSGAVGGRRCGDRDPCRSHGDAAGGQQRRGP</sequence>
<organism evidence="2 3">
    <name type="scientific">Mycolicibacterium conceptionense</name>
    <dbReference type="NCBI Taxonomy" id="451644"/>
    <lineage>
        <taxon>Bacteria</taxon>
        <taxon>Bacillati</taxon>
        <taxon>Actinomycetota</taxon>
        <taxon>Actinomycetes</taxon>
        <taxon>Mycobacteriales</taxon>
        <taxon>Mycobacteriaceae</taxon>
        <taxon>Mycolicibacterium</taxon>
    </lineage>
</organism>
<evidence type="ECO:0000256" key="1">
    <source>
        <dbReference type="SAM" id="MobiDB-lite"/>
    </source>
</evidence>
<reference evidence="2 3" key="1">
    <citation type="submission" date="2015-03" db="EMBL/GenBank/DDBJ databases">
        <authorList>
            <person name="Murphy D."/>
        </authorList>
    </citation>
    <scope>NUCLEOTIDE SEQUENCE [LARGE SCALE GENOMIC DNA]</scope>
    <source>
        <strain evidence="2 3">D16</strain>
    </source>
</reference>
<feature type="region of interest" description="Disordered" evidence="1">
    <location>
        <begin position="174"/>
        <end position="233"/>
    </location>
</feature>
<dbReference type="Proteomes" id="UP000182227">
    <property type="component" value="Unassembled WGS sequence"/>
</dbReference>
<dbReference type="AlphaFoldDB" id="A0A0U1D7C8"/>
<dbReference type="EMBL" id="CTEF01000001">
    <property type="protein sequence ID" value="CQD08311.1"/>
    <property type="molecule type" value="Genomic_DNA"/>
</dbReference>
<gene>
    <name evidence="2" type="ORF">BN970_01605</name>
</gene>
<proteinExistence type="predicted"/>
<accession>A0A0U1D7C8</accession>
<protein>
    <submittedName>
        <fullName evidence="2">Uncharacterized protein</fullName>
    </submittedName>
</protein>
<evidence type="ECO:0000313" key="3">
    <source>
        <dbReference type="Proteomes" id="UP000182227"/>
    </source>
</evidence>
<feature type="compositionally biased region" description="Basic and acidic residues" evidence="1">
    <location>
        <begin position="211"/>
        <end position="222"/>
    </location>
</feature>